<protein>
    <submittedName>
        <fullName evidence="1">5797_t:CDS:1</fullName>
    </submittedName>
</protein>
<feature type="non-terminal residue" evidence="1">
    <location>
        <position position="1"/>
    </location>
</feature>
<dbReference type="EMBL" id="CAJVPW010036717">
    <property type="protein sequence ID" value="CAG8738334.1"/>
    <property type="molecule type" value="Genomic_DNA"/>
</dbReference>
<proteinExistence type="predicted"/>
<comment type="caution">
    <text evidence="1">The sequence shown here is derived from an EMBL/GenBank/DDBJ whole genome shotgun (WGS) entry which is preliminary data.</text>
</comment>
<evidence type="ECO:0000313" key="1">
    <source>
        <dbReference type="EMBL" id="CAG8738334.1"/>
    </source>
</evidence>
<gene>
    <name evidence="1" type="ORF">SPELUC_LOCUS13608</name>
</gene>
<sequence length="87" mass="10091">LQEAFNYNSESESSDDENESAISFYTQENQHQLYQLMNIQSPTSNEHVTSPRSKNLSSNNMFKDLIFGSAQRSQEFTDELNSYLDLR</sequence>
<reference evidence="1" key="1">
    <citation type="submission" date="2021-06" db="EMBL/GenBank/DDBJ databases">
        <authorList>
            <person name="Kallberg Y."/>
            <person name="Tangrot J."/>
            <person name="Rosling A."/>
        </authorList>
    </citation>
    <scope>NUCLEOTIDE SEQUENCE</scope>
    <source>
        <strain evidence="1">28 12/20/2015</strain>
    </source>
</reference>
<accession>A0ACA9Q645</accession>
<name>A0ACA9Q645_9GLOM</name>
<organism evidence="1 2">
    <name type="scientific">Cetraspora pellucida</name>
    <dbReference type="NCBI Taxonomy" id="1433469"/>
    <lineage>
        <taxon>Eukaryota</taxon>
        <taxon>Fungi</taxon>
        <taxon>Fungi incertae sedis</taxon>
        <taxon>Mucoromycota</taxon>
        <taxon>Glomeromycotina</taxon>
        <taxon>Glomeromycetes</taxon>
        <taxon>Diversisporales</taxon>
        <taxon>Gigasporaceae</taxon>
        <taxon>Cetraspora</taxon>
    </lineage>
</organism>
<keyword evidence="2" id="KW-1185">Reference proteome</keyword>
<evidence type="ECO:0000313" key="2">
    <source>
        <dbReference type="Proteomes" id="UP000789366"/>
    </source>
</evidence>
<dbReference type="Proteomes" id="UP000789366">
    <property type="component" value="Unassembled WGS sequence"/>
</dbReference>